<comment type="caution">
    <text evidence="1">The sequence shown here is derived from an EMBL/GenBank/DDBJ whole genome shotgun (WGS) entry which is preliminary data.</text>
</comment>
<evidence type="ECO:0000313" key="2">
    <source>
        <dbReference type="Proteomes" id="UP000831701"/>
    </source>
</evidence>
<keyword evidence="2" id="KW-1185">Reference proteome</keyword>
<name>A0ACB8XBE8_9TELE</name>
<sequence length="230" mass="25609">MTSLEFRPHCHGDPTHCAEVVLYCNGKRPKLSRVEPRSFEPSRGEAKSAVNTFSSMSQVPERITGPIHIGQVCSTWGNFHFKTFDGDVFQLHSSCNYILTSSCRSSYTDFNIQIRRQVAGSHPTIKSIIMKLDGSVVELSKGSVIVDGKLAILPFNQAGVLIEKTHTYIKIKAKLGLVAIWNEEDSFLVELDLKYKNQTCGLCGDFNGVQLYNEFYSHGTLLLTLTSQSV</sequence>
<reference evidence="1" key="1">
    <citation type="submission" date="2022-04" db="EMBL/GenBank/DDBJ databases">
        <title>Jade perch genome.</title>
        <authorList>
            <person name="Chao B."/>
        </authorList>
    </citation>
    <scope>NUCLEOTIDE SEQUENCE</scope>
    <source>
        <strain evidence="1">CB-2022</strain>
    </source>
</reference>
<protein>
    <submittedName>
        <fullName evidence="1">Uncharacterized protein</fullName>
    </submittedName>
</protein>
<dbReference type="Proteomes" id="UP000831701">
    <property type="component" value="Chromosome 1"/>
</dbReference>
<proteinExistence type="predicted"/>
<evidence type="ECO:0000313" key="1">
    <source>
        <dbReference type="EMBL" id="KAI3376837.1"/>
    </source>
</evidence>
<organism evidence="1 2">
    <name type="scientific">Scortum barcoo</name>
    <name type="common">barcoo grunter</name>
    <dbReference type="NCBI Taxonomy" id="214431"/>
    <lineage>
        <taxon>Eukaryota</taxon>
        <taxon>Metazoa</taxon>
        <taxon>Chordata</taxon>
        <taxon>Craniata</taxon>
        <taxon>Vertebrata</taxon>
        <taxon>Euteleostomi</taxon>
        <taxon>Actinopterygii</taxon>
        <taxon>Neopterygii</taxon>
        <taxon>Teleostei</taxon>
        <taxon>Neoteleostei</taxon>
        <taxon>Acanthomorphata</taxon>
        <taxon>Eupercaria</taxon>
        <taxon>Centrarchiformes</taxon>
        <taxon>Terapontoidei</taxon>
        <taxon>Terapontidae</taxon>
        <taxon>Scortum</taxon>
    </lineage>
</organism>
<accession>A0ACB8XBE8</accession>
<gene>
    <name evidence="1" type="ORF">L3Q82_000412</name>
</gene>
<dbReference type="EMBL" id="CM041531">
    <property type="protein sequence ID" value="KAI3376837.1"/>
    <property type="molecule type" value="Genomic_DNA"/>
</dbReference>